<reference evidence="2 3" key="1">
    <citation type="submission" date="2021-06" db="EMBL/GenBank/DDBJ databases">
        <title>Caerostris darwini draft genome.</title>
        <authorList>
            <person name="Kono N."/>
            <person name="Arakawa K."/>
        </authorList>
    </citation>
    <scope>NUCLEOTIDE SEQUENCE [LARGE SCALE GENOMIC DNA]</scope>
</reference>
<dbReference type="EMBL" id="BPLQ01009454">
    <property type="protein sequence ID" value="GIY44094.1"/>
    <property type="molecule type" value="Genomic_DNA"/>
</dbReference>
<accession>A0AAV4TFV7</accession>
<dbReference type="AlphaFoldDB" id="A0AAV4TFV7"/>
<protein>
    <submittedName>
        <fullName evidence="2">Uncharacterized protein</fullName>
    </submittedName>
</protein>
<keyword evidence="3" id="KW-1185">Reference proteome</keyword>
<feature type="region of interest" description="Disordered" evidence="1">
    <location>
        <begin position="29"/>
        <end position="49"/>
    </location>
</feature>
<evidence type="ECO:0000313" key="3">
    <source>
        <dbReference type="Proteomes" id="UP001054837"/>
    </source>
</evidence>
<name>A0AAV4TFV7_9ARAC</name>
<feature type="compositionally biased region" description="Basic and acidic residues" evidence="1">
    <location>
        <begin position="29"/>
        <end position="48"/>
    </location>
</feature>
<evidence type="ECO:0000313" key="2">
    <source>
        <dbReference type="EMBL" id="GIY44094.1"/>
    </source>
</evidence>
<evidence type="ECO:0000256" key="1">
    <source>
        <dbReference type="SAM" id="MobiDB-lite"/>
    </source>
</evidence>
<sequence length="101" mass="11704">MKKEHLLFLSIEEADEHFVFFFQPKRDPHRKISERNSPEEHRESDWKRKASGKILQRISARVACAPKKFRREEGEESVAMETLTAGLRKLQANGIGAAQDQ</sequence>
<gene>
    <name evidence="2" type="ORF">CDAR_557601</name>
</gene>
<proteinExistence type="predicted"/>
<organism evidence="2 3">
    <name type="scientific">Caerostris darwini</name>
    <dbReference type="NCBI Taxonomy" id="1538125"/>
    <lineage>
        <taxon>Eukaryota</taxon>
        <taxon>Metazoa</taxon>
        <taxon>Ecdysozoa</taxon>
        <taxon>Arthropoda</taxon>
        <taxon>Chelicerata</taxon>
        <taxon>Arachnida</taxon>
        <taxon>Araneae</taxon>
        <taxon>Araneomorphae</taxon>
        <taxon>Entelegynae</taxon>
        <taxon>Araneoidea</taxon>
        <taxon>Araneidae</taxon>
        <taxon>Caerostris</taxon>
    </lineage>
</organism>
<dbReference type="Proteomes" id="UP001054837">
    <property type="component" value="Unassembled WGS sequence"/>
</dbReference>
<comment type="caution">
    <text evidence="2">The sequence shown here is derived from an EMBL/GenBank/DDBJ whole genome shotgun (WGS) entry which is preliminary data.</text>
</comment>